<reference evidence="1" key="1">
    <citation type="journal article" date="2021" name="New Phytol.">
        <title>Evolutionary innovations through gain and loss of genes in the ectomycorrhizal Boletales.</title>
        <authorList>
            <person name="Wu G."/>
            <person name="Miyauchi S."/>
            <person name="Morin E."/>
            <person name="Kuo A."/>
            <person name="Drula E."/>
            <person name="Varga T."/>
            <person name="Kohler A."/>
            <person name="Feng B."/>
            <person name="Cao Y."/>
            <person name="Lipzen A."/>
            <person name="Daum C."/>
            <person name="Hundley H."/>
            <person name="Pangilinan J."/>
            <person name="Johnson J."/>
            <person name="Barry K."/>
            <person name="LaButti K."/>
            <person name="Ng V."/>
            <person name="Ahrendt S."/>
            <person name="Min B."/>
            <person name="Choi I.G."/>
            <person name="Park H."/>
            <person name="Plett J.M."/>
            <person name="Magnuson J."/>
            <person name="Spatafora J.W."/>
            <person name="Nagy L.G."/>
            <person name="Henrissat B."/>
            <person name="Grigoriev I.V."/>
            <person name="Yang Z.L."/>
            <person name="Xu J."/>
            <person name="Martin F.M."/>
        </authorList>
    </citation>
    <scope>NUCLEOTIDE SEQUENCE</scope>
    <source>
        <strain evidence="1">KUC20120723A-06</strain>
    </source>
</reference>
<keyword evidence="2" id="KW-1185">Reference proteome</keyword>
<protein>
    <submittedName>
        <fullName evidence="1">Uncharacterized protein</fullName>
    </submittedName>
</protein>
<evidence type="ECO:0000313" key="2">
    <source>
        <dbReference type="Proteomes" id="UP000790709"/>
    </source>
</evidence>
<dbReference type="Proteomes" id="UP000790709">
    <property type="component" value="Unassembled WGS sequence"/>
</dbReference>
<organism evidence="1 2">
    <name type="scientific">Leucogyrophana mollusca</name>
    <dbReference type="NCBI Taxonomy" id="85980"/>
    <lineage>
        <taxon>Eukaryota</taxon>
        <taxon>Fungi</taxon>
        <taxon>Dikarya</taxon>
        <taxon>Basidiomycota</taxon>
        <taxon>Agaricomycotina</taxon>
        <taxon>Agaricomycetes</taxon>
        <taxon>Agaricomycetidae</taxon>
        <taxon>Boletales</taxon>
        <taxon>Boletales incertae sedis</taxon>
        <taxon>Leucogyrophana</taxon>
    </lineage>
</organism>
<sequence length="167" mass="17008">MDATDRAPRRARALAPVLAPHLTAEGVTNLHASPITTEREALGAVVHPRGTLTVPLVLVPALPSGQGAAYRPGGDPRVTSVEGLGTPAGGAAGLEATQCGPAARGRERFLVHVLHHTPLIRGTAGAELALGQSVGEGGVTAGTISEIVGRGLQYKIAIYLGIRLQLS</sequence>
<name>A0ACB8BYV0_9AGAM</name>
<accession>A0ACB8BYV0</accession>
<dbReference type="EMBL" id="MU266335">
    <property type="protein sequence ID" value="KAH7930032.1"/>
    <property type="molecule type" value="Genomic_DNA"/>
</dbReference>
<proteinExistence type="predicted"/>
<comment type="caution">
    <text evidence="1">The sequence shown here is derived from an EMBL/GenBank/DDBJ whole genome shotgun (WGS) entry which is preliminary data.</text>
</comment>
<evidence type="ECO:0000313" key="1">
    <source>
        <dbReference type="EMBL" id="KAH7930032.1"/>
    </source>
</evidence>
<gene>
    <name evidence="1" type="ORF">BV22DRAFT_1028779</name>
</gene>